<proteinExistence type="predicted"/>
<reference evidence="2 3" key="1">
    <citation type="submission" date="2021-08" db="EMBL/GenBank/DDBJ databases">
        <title>The genome sequence of Chitinophaga sp. B61.</title>
        <authorList>
            <person name="Zhang X."/>
        </authorList>
    </citation>
    <scope>NUCLEOTIDE SEQUENCE [LARGE SCALE GENOMIC DNA]</scope>
    <source>
        <strain evidence="2 3">B61</strain>
    </source>
</reference>
<feature type="transmembrane region" description="Helical" evidence="1">
    <location>
        <begin position="12"/>
        <end position="32"/>
    </location>
</feature>
<gene>
    <name evidence="2" type="ORF">K1Y79_16835</name>
</gene>
<dbReference type="Pfam" id="PF13715">
    <property type="entry name" value="CarbopepD_reg_2"/>
    <property type="match status" value="1"/>
</dbReference>
<keyword evidence="1" id="KW-0472">Membrane</keyword>
<organism evidence="2 3">
    <name type="scientific">Chitinophaga rhizophila</name>
    <dbReference type="NCBI Taxonomy" id="2866212"/>
    <lineage>
        <taxon>Bacteria</taxon>
        <taxon>Pseudomonadati</taxon>
        <taxon>Bacteroidota</taxon>
        <taxon>Chitinophagia</taxon>
        <taxon>Chitinophagales</taxon>
        <taxon>Chitinophagaceae</taxon>
        <taxon>Chitinophaga</taxon>
    </lineage>
</organism>
<dbReference type="EMBL" id="JAICCF010000003">
    <property type="protein sequence ID" value="MBW8686008.1"/>
    <property type="molecule type" value="Genomic_DNA"/>
</dbReference>
<dbReference type="RefSeq" id="WP_220251332.1">
    <property type="nucleotide sequence ID" value="NZ_JAICCF010000003.1"/>
</dbReference>
<evidence type="ECO:0000256" key="1">
    <source>
        <dbReference type="SAM" id="Phobius"/>
    </source>
</evidence>
<name>A0ABS7GHR2_9BACT</name>
<dbReference type="Proteomes" id="UP000812961">
    <property type="component" value="Unassembled WGS sequence"/>
</dbReference>
<dbReference type="SUPFAM" id="SSF49464">
    <property type="entry name" value="Carboxypeptidase regulatory domain-like"/>
    <property type="match status" value="1"/>
</dbReference>
<accession>A0ABS7GHR2</accession>
<evidence type="ECO:0000313" key="2">
    <source>
        <dbReference type="EMBL" id="MBW8686008.1"/>
    </source>
</evidence>
<sequence length="296" mass="32938">MKKFVDPSGNPCYILLLIVLMLPCTGLFAQTLQGTLYDAKTGEPIPYASVGIKYKSKGGIADRNGAYAIDISGIASSDSVIFSHIGYTTLAFRLSDINVAGKMDVKLVPREQSLATVTVSAQREMLTLGSERATSRFTGWGDYQSSRGRTRGLQLDVSGAPFKVLAFACRIKEMSFDSVKVRLNILGKVKGEDQLQQLLQRPVYFNIYKGAKWVNVDLTPYNIILSDTVVLAVEWVDSWAPPKKPREESNQFTIALSKDHGYFYERNTPNERPVLRQSMELPVMYLKGYKVGNEGK</sequence>
<keyword evidence="1" id="KW-0812">Transmembrane</keyword>
<dbReference type="InterPro" id="IPR008969">
    <property type="entry name" value="CarboxyPept-like_regulatory"/>
</dbReference>
<keyword evidence="1" id="KW-1133">Transmembrane helix</keyword>
<keyword evidence="3" id="KW-1185">Reference proteome</keyword>
<protein>
    <submittedName>
        <fullName evidence="2">Carboxypeptidase-like regulatory domain-containing protein</fullName>
    </submittedName>
</protein>
<evidence type="ECO:0000313" key="3">
    <source>
        <dbReference type="Proteomes" id="UP000812961"/>
    </source>
</evidence>
<comment type="caution">
    <text evidence="2">The sequence shown here is derived from an EMBL/GenBank/DDBJ whole genome shotgun (WGS) entry which is preliminary data.</text>
</comment>